<dbReference type="EMBL" id="JAAEAA010000006">
    <property type="protein sequence ID" value="NDK55469.1"/>
    <property type="molecule type" value="Genomic_DNA"/>
</dbReference>
<sequence length="734" mass="82056">MKHYLLSWFIVLLCAVTANATHIVGGEFELQYLFGNNYRLSLNLYFDEINGDPGARDDVIVVNVFEKGSNRWVGQQAMPLRSVTNVPYTNIECTIGELKTSKLVYSEQIYLNPTVFNNPAGYYVTWERCCRNNTINNIIKPEAAAQTFYMEFPAVMQNGVFFQNSSPRLFPPLSDYACVNELFYFDFGGTDSDGDSLVYDMITPLNGFTSEAMPFYGARGFEQVQPKPAPYPTIQWEQGYNTNNQVLGNPPVNINSRSGRLTMRPTQTGLYVFGIRVQEFRKKKKIGEVRRDFQVLVLNCPKNQSPKVLAREKDKKTFYQQGEVLQVIPNGKQCVEIYFTDPDFTEFVSLKAVPVNFSAANYSLSGTLQGTINKGSTPDTLKASMCFADCFDSKDKIYMLDLIVQDDGCSLPRQDTIRVSYKMESTNKIPTISTNPATNIITLERGQLFEMDVLGRDIDLDGLTLSAKGEGFDMKAAGMQFSSTGGKGAANGKFTWPVVCNSEEQAVRRVTFTLKEDNCFPSPDQTITIEFRIKAPNNAPTLTSDKAPILYELNLNEPFEANLFGDDIDLDPLKLQAVGEGFNLADMGMEFTTTPGNGHTQGVFKLIANCQMAAQGTVKVNFILDEQTCNPAPEPVLTLEFKVRVPLLSDFIPANIFTPNGDGLNDFFEIPDLPSDFCSARFAGIKVMNRWGNEVYRSNQTNFKWDGKGVNDGVYFYVIDFGSTQYKGSVTIVR</sequence>
<gene>
    <name evidence="2" type="ORF">GWO68_06035</name>
</gene>
<organism evidence="2 3">
    <name type="scientific">Pontibacter fetidus</name>
    <dbReference type="NCBI Taxonomy" id="2700082"/>
    <lineage>
        <taxon>Bacteria</taxon>
        <taxon>Pseudomonadati</taxon>
        <taxon>Bacteroidota</taxon>
        <taxon>Cytophagia</taxon>
        <taxon>Cytophagales</taxon>
        <taxon>Hymenobacteraceae</taxon>
        <taxon>Pontibacter</taxon>
    </lineage>
</organism>
<proteinExistence type="predicted"/>
<dbReference type="AlphaFoldDB" id="A0A6B2GX07"/>
<dbReference type="RefSeq" id="WP_162345532.1">
    <property type="nucleotide sequence ID" value="NZ_JAAEAA010000006.1"/>
</dbReference>
<protein>
    <submittedName>
        <fullName evidence="2">Gliding motility-associated C-terminal domain-containing protein</fullName>
    </submittedName>
</protein>
<comment type="caution">
    <text evidence="2">The sequence shown here is derived from an EMBL/GenBank/DDBJ whole genome shotgun (WGS) entry which is preliminary data.</text>
</comment>
<keyword evidence="3" id="KW-1185">Reference proteome</keyword>
<accession>A0A6B2GX07</accession>
<dbReference type="Pfam" id="PF13585">
    <property type="entry name" value="CHU_C"/>
    <property type="match status" value="1"/>
</dbReference>
<evidence type="ECO:0000313" key="2">
    <source>
        <dbReference type="EMBL" id="NDK55469.1"/>
    </source>
</evidence>
<reference evidence="2 3" key="1">
    <citation type="submission" date="2020-01" db="EMBL/GenBank/DDBJ databases">
        <authorList>
            <person name="Kim M.K."/>
        </authorList>
    </citation>
    <scope>NUCLEOTIDE SEQUENCE [LARGE SCALE GENOMIC DNA]</scope>
    <source>
        <strain evidence="2 3">BT213</strain>
    </source>
</reference>
<feature type="chain" id="PRO_5025434333" evidence="1">
    <location>
        <begin position="21"/>
        <end position="734"/>
    </location>
</feature>
<feature type="signal peptide" evidence="1">
    <location>
        <begin position="1"/>
        <end position="20"/>
    </location>
</feature>
<name>A0A6B2GX07_9BACT</name>
<keyword evidence="1" id="KW-0732">Signal</keyword>
<dbReference type="Proteomes" id="UP000478546">
    <property type="component" value="Unassembled WGS sequence"/>
</dbReference>
<evidence type="ECO:0000256" key="1">
    <source>
        <dbReference type="SAM" id="SignalP"/>
    </source>
</evidence>
<evidence type="ECO:0000313" key="3">
    <source>
        <dbReference type="Proteomes" id="UP000478546"/>
    </source>
</evidence>